<sequence>MANWLVTGASSGIGYGIAMAALTAGNRVAVTSRSLAKLQSLTEQYPQQCFPVALELSDDDSIAQAIEKLDDFGPINVLVNNAGHGYRAAVEEGEDERIREIYATNLFGPVKLIRHFLPHMRHQHRGAIINISSIAAVQSGIGSGYYASTKAALE</sequence>
<comment type="similarity">
    <text evidence="1">Belongs to the short-chain dehydrogenases/reductases (SDR) family.</text>
</comment>
<dbReference type="Proteomes" id="UP001529343">
    <property type="component" value="Unassembled WGS sequence"/>
</dbReference>
<dbReference type="PANTHER" id="PTHR43976">
    <property type="entry name" value="SHORT CHAIN DEHYDROGENASE"/>
    <property type="match status" value="1"/>
</dbReference>
<protein>
    <submittedName>
        <fullName evidence="3">SDR family NAD(P)-dependent oxidoreductase</fullName>
    </submittedName>
</protein>
<evidence type="ECO:0000313" key="3">
    <source>
        <dbReference type="EMBL" id="MDM8265881.1"/>
    </source>
</evidence>
<dbReference type="Gene3D" id="3.40.50.720">
    <property type="entry name" value="NAD(P)-binding Rossmann-like Domain"/>
    <property type="match status" value="1"/>
</dbReference>
<dbReference type="PANTHER" id="PTHR43976:SF16">
    <property type="entry name" value="SHORT-CHAIN DEHYDROGENASE_REDUCTASE FAMILY PROTEIN"/>
    <property type="match status" value="1"/>
</dbReference>
<proteinExistence type="inferred from homology"/>
<reference evidence="3 4" key="2">
    <citation type="submission" date="2023-06" db="EMBL/GenBank/DDBJ databases">
        <authorList>
            <person name="Zeman M."/>
            <person name="Kubasova T."/>
            <person name="Jahodarova E."/>
            <person name="Nykrynova M."/>
            <person name="Rychlik I."/>
        </authorList>
    </citation>
    <scope>NUCLEOTIDE SEQUENCE [LARGE SCALE GENOMIC DNA]</scope>
    <source>
        <strain evidence="3 4">161_Gplus</strain>
    </source>
</reference>
<comment type="caution">
    <text evidence="3">The sequence shown here is derived from an EMBL/GenBank/DDBJ whole genome shotgun (WGS) entry which is preliminary data.</text>
</comment>
<keyword evidence="2" id="KW-0560">Oxidoreductase</keyword>
<dbReference type="EMBL" id="JAUDDW010000003">
    <property type="protein sequence ID" value="MDM8265881.1"/>
    <property type="molecule type" value="Genomic_DNA"/>
</dbReference>
<gene>
    <name evidence="3" type="ORF">QUW44_01670</name>
</gene>
<accession>A0ABT7UW00</accession>
<dbReference type="InterPro" id="IPR051911">
    <property type="entry name" value="SDR_oxidoreductase"/>
</dbReference>
<dbReference type="PRINTS" id="PR00080">
    <property type="entry name" value="SDRFAMILY"/>
</dbReference>
<dbReference type="RefSeq" id="WP_289585720.1">
    <property type="nucleotide sequence ID" value="NZ_JAUDDW010000003.1"/>
</dbReference>
<name>A0ABT7UW00_9LACO</name>
<evidence type="ECO:0000256" key="2">
    <source>
        <dbReference type="ARBA" id="ARBA00023002"/>
    </source>
</evidence>
<evidence type="ECO:0000313" key="4">
    <source>
        <dbReference type="Proteomes" id="UP001529343"/>
    </source>
</evidence>
<dbReference type="InterPro" id="IPR002347">
    <property type="entry name" value="SDR_fam"/>
</dbReference>
<dbReference type="Pfam" id="PF00106">
    <property type="entry name" value="adh_short"/>
    <property type="match status" value="1"/>
</dbReference>
<dbReference type="InterPro" id="IPR036291">
    <property type="entry name" value="NAD(P)-bd_dom_sf"/>
</dbReference>
<dbReference type="SUPFAM" id="SSF51735">
    <property type="entry name" value="NAD(P)-binding Rossmann-fold domains"/>
    <property type="match status" value="1"/>
</dbReference>
<keyword evidence="4" id="KW-1185">Reference proteome</keyword>
<evidence type="ECO:0000256" key="1">
    <source>
        <dbReference type="ARBA" id="ARBA00006484"/>
    </source>
</evidence>
<reference evidence="4" key="1">
    <citation type="submission" date="2023-06" db="EMBL/GenBank/DDBJ databases">
        <title>Identification and characterization of horizontal gene transfer across gut microbiota members of farm animals based on homology search.</title>
        <authorList>
            <person name="Zeman M."/>
            <person name="Kubasova T."/>
            <person name="Jahodarova E."/>
            <person name="Nykrynova M."/>
            <person name="Rychlik I."/>
        </authorList>
    </citation>
    <scope>NUCLEOTIDE SEQUENCE [LARGE SCALE GENOMIC DNA]</scope>
    <source>
        <strain evidence="4">161_Gplus</strain>
    </source>
</reference>
<organism evidence="3 4">
    <name type="scientific">Limosilactobacillus pontis</name>
    <dbReference type="NCBI Taxonomy" id="35787"/>
    <lineage>
        <taxon>Bacteria</taxon>
        <taxon>Bacillati</taxon>
        <taxon>Bacillota</taxon>
        <taxon>Bacilli</taxon>
        <taxon>Lactobacillales</taxon>
        <taxon>Lactobacillaceae</taxon>
        <taxon>Limosilactobacillus</taxon>
    </lineage>
</organism>
<dbReference type="PRINTS" id="PR00081">
    <property type="entry name" value="GDHRDH"/>
</dbReference>